<accession>A0A381SAK4</accession>
<protein>
    <submittedName>
        <fullName evidence="1">Uncharacterized protein</fullName>
    </submittedName>
</protein>
<dbReference type="EMBL" id="UINC01002872">
    <property type="protein sequence ID" value="SVA01122.1"/>
    <property type="molecule type" value="Genomic_DNA"/>
</dbReference>
<gene>
    <name evidence="1" type="ORF">METZ01_LOCUS53976</name>
</gene>
<reference evidence="1" key="1">
    <citation type="submission" date="2018-05" db="EMBL/GenBank/DDBJ databases">
        <authorList>
            <person name="Lanie J.A."/>
            <person name="Ng W.-L."/>
            <person name="Kazmierczak K.M."/>
            <person name="Andrzejewski T.M."/>
            <person name="Davidsen T.M."/>
            <person name="Wayne K.J."/>
            <person name="Tettelin H."/>
            <person name="Glass J.I."/>
            <person name="Rusch D."/>
            <person name="Podicherti R."/>
            <person name="Tsui H.-C.T."/>
            <person name="Winkler M.E."/>
        </authorList>
    </citation>
    <scope>NUCLEOTIDE SEQUENCE</scope>
</reference>
<organism evidence="1">
    <name type="scientific">marine metagenome</name>
    <dbReference type="NCBI Taxonomy" id="408172"/>
    <lineage>
        <taxon>unclassified sequences</taxon>
        <taxon>metagenomes</taxon>
        <taxon>ecological metagenomes</taxon>
    </lineage>
</organism>
<name>A0A381SAK4_9ZZZZ</name>
<sequence length="26" mass="3058">MLFQNNYFNIAETVGITLDIKKRVTQ</sequence>
<evidence type="ECO:0000313" key="1">
    <source>
        <dbReference type="EMBL" id="SVA01122.1"/>
    </source>
</evidence>
<dbReference type="AlphaFoldDB" id="A0A381SAK4"/>
<proteinExistence type="predicted"/>